<dbReference type="Gene3D" id="3.30.43.10">
    <property type="entry name" value="Uridine Diphospho-n-acetylenolpyruvylglucosamine Reductase, domain 2"/>
    <property type="match status" value="1"/>
</dbReference>
<dbReference type="GO" id="GO:0005739">
    <property type="term" value="C:mitochondrion"/>
    <property type="evidence" value="ECO:0007669"/>
    <property type="project" value="TreeGrafter"/>
</dbReference>
<dbReference type="InterPro" id="IPR036318">
    <property type="entry name" value="FAD-bd_PCMH-like_sf"/>
</dbReference>
<dbReference type="OrthoDB" id="7786253at2759"/>
<dbReference type="GO" id="GO:0008720">
    <property type="term" value="F:D-lactate dehydrogenase (NAD+) activity"/>
    <property type="evidence" value="ECO:0007669"/>
    <property type="project" value="TreeGrafter"/>
</dbReference>
<proteinExistence type="predicted"/>
<dbReference type="AlphaFoldDB" id="A0A1B7T8A7"/>
<dbReference type="Proteomes" id="UP000092321">
    <property type="component" value="Unassembled WGS sequence"/>
</dbReference>
<reference evidence="3" key="1">
    <citation type="journal article" date="2016" name="Proc. Natl. Acad. Sci. U.S.A.">
        <title>Comparative genomics of biotechnologically important yeasts.</title>
        <authorList>
            <person name="Riley R."/>
            <person name="Haridas S."/>
            <person name="Wolfe K.H."/>
            <person name="Lopes M.R."/>
            <person name="Hittinger C.T."/>
            <person name="Goeker M."/>
            <person name="Salamov A.A."/>
            <person name="Wisecaver J.H."/>
            <person name="Long T.M."/>
            <person name="Calvey C.H."/>
            <person name="Aerts A.L."/>
            <person name="Barry K.W."/>
            <person name="Choi C."/>
            <person name="Clum A."/>
            <person name="Coughlan A.Y."/>
            <person name="Deshpande S."/>
            <person name="Douglass A.P."/>
            <person name="Hanson S.J."/>
            <person name="Klenk H.-P."/>
            <person name="LaButti K.M."/>
            <person name="Lapidus A."/>
            <person name="Lindquist E.A."/>
            <person name="Lipzen A.M."/>
            <person name="Meier-Kolthoff J.P."/>
            <person name="Ohm R.A."/>
            <person name="Otillar R.P."/>
            <person name="Pangilinan J.L."/>
            <person name="Peng Y."/>
            <person name="Rokas A."/>
            <person name="Rosa C.A."/>
            <person name="Scheuner C."/>
            <person name="Sibirny A.A."/>
            <person name="Slot J.C."/>
            <person name="Stielow J.B."/>
            <person name="Sun H."/>
            <person name="Kurtzman C.P."/>
            <person name="Blackwell M."/>
            <person name="Grigoriev I.V."/>
            <person name="Jeffries T.W."/>
        </authorList>
    </citation>
    <scope>NUCLEOTIDE SEQUENCE [LARGE SCALE GENOMIC DNA]</scope>
    <source>
        <strain evidence="3">NRRL Y-1626</strain>
    </source>
</reference>
<comment type="caution">
    <text evidence="2">The sequence shown here is derived from an EMBL/GenBank/DDBJ whole genome shotgun (WGS) entry which is preliminary data.</text>
</comment>
<dbReference type="PANTHER" id="PTHR11748:SF117">
    <property type="entry name" value="AER321WP"/>
    <property type="match status" value="1"/>
</dbReference>
<dbReference type="GO" id="GO:0050660">
    <property type="term" value="F:flavin adenine dinucleotide binding"/>
    <property type="evidence" value="ECO:0007669"/>
    <property type="project" value="InterPro"/>
</dbReference>
<dbReference type="PANTHER" id="PTHR11748">
    <property type="entry name" value="D-LACTATE DEHYDROGENASE"/>
    <property type="match status" value="1"/>
</dbReference>
<name>A0A1B7T8A7_9ASCO</name>
<feature type="domain" description="FAD linked oxidase N-terminal" evidence="1">
    <location>
        <begin position="128"/>
        <end position="167"/>
    </location>
</feature>
<keyword evidence="3" id="KW-1185">Reference proteome</keyword>
<dbReference type="GO" id="GO:1903457">
    <property type="term" value="P:lactate catabolic process"/>
    <property type="evidence" value="ECO:0007669"/>
    <property type="project" value="TreeGrafter"/>
</dbReference>
<organism evidence="2 3">
    <name type="scientific">Hanseniaspora valbyensis NRRL Y-1626</name>
    <dbReference type="NCBI Taxonomy" id="766949"/>
    <lineage>
        <taxon>Eukaryota</taxon>
        <taxon>Fungi</taxon>
        <taxon>Dikarya</taxon>
        <taxon>Ascomycota</taxon>
        <taxon>Saccharomycotina</taxon>
        <taxon>Saccharomycetes</taxon>
        <taxon>Saccharomycodales</taxon>
        <taxon>Saccharomycodaceae</taxon>
        <taxon>Hanseniaspora</taxon>
    </lineage>
</organism>
<dbReference type="SUPFAM" id="SSF56176">
    <property type="entry name" value="FAD-binding/transporter-associated domain-like"/>
    <property type="match status" value="1"/>
</dbReference>
<dbReference type="InterPro" id="IPR006094">
    <property type="entry name" value="Oxid_FAD_bind_N"/>
</dbReference>
<evidence type="ECO:0000259" key="1">
    <source>
        <dbReference type="Pfam" id="PF01565"/>
    </source>
</evidence>
<dbReference type="Pfam" id="PF01565">
    <property type="entry name" value="FAD_binding_4"/>
    <property type="match status" value="1"/>
</dbReference>
<dbReference type="EMBL" id="LXPE01000321">
    <property type="protein sequence ID" value="OBA24954.1"/>
    <property type="molecule type" value="Genomic_DNA"/>
</dbReference>
<dbReference type="InterPro" id="IPR016167">
    <property type="entry name" value="FAD-bd_PCMH_sub1"/>
</dbReference>
<dbReference type="GO" id="GO:0004458">
    <property type="term" value="F:D-lactate dehydrogenase (cytochrome) activity"/>
    <property type="evidence" value="ECO:0007669"/>
    <property type="project" value="TreeGrafter"/>
</dbReference>
<sequence length="176" mass="20157">MFARFLKNNRTILKQYRLYSSNEFKKTSNIKHILSYTAGGAVLGSITSYFYYESKNNTNVLAKTFNNSTIKISDLSEKKYCSEKDLENAIIDLKTKINPKHIIHHPDTLLSHSDNGCNPIKPLESQKPKYVIYAESTQEVSEILKIMHKYKVPTIPYGGGTSLEQHFFTTRENTVV</sequence>
<evidence type="ECO:0000313" key="3">
    <source>
        <dbReference type="Proteomes" id="UP000092321"/>
    </source>
</evidence>
<protein>
    <recommendedName>
        <fullName evidence="1">FAD linked oxidase N-terminal domain-containing protein</fullName>
    </recommendedName>
</protein>
<gene>
    <name evidence="2" type="ORF">HANVADRAFT_50481</name>
</gene>
<evidence type="ECO:0000313" key="2">
    <source>
        <dbReference type="EMBL" id="OBA24954.1"/>
    </source>
</evidence>
<accession>A0A1B7T8A7</accession>